<keyword evidence="2" id="KW-1185">Reference proteome</keyword>
<gene>
    <name evidence="1" type="ORF">GMOD_00006452</name>
</gene>
<dbReference type="Proteomes" id="UP000265663">
    <property type="component" value="Unassembled WGS sequence"/>
</dbReference>
<dbReference type="OrthoDB" id="2549237at2759"/>
<name>A0A3M7M5E0_9PLEO</name>
<accession>A0A3M7M5E0</accession>
<sequence>MAATLDTRRMRSSTKGALRDYYKQLLSDASAEIITAQLLEAVERGSIPPSVFAPWLDVSQSPTAIREALIQNKSVQIRSLGVAQLRKALSSLQWQENWDGVGGVAGLLDIFADLSVLEIKEVCKAIGSCGRGDDLDEKRRHFTELFKALHPDHFPDALHKSHDRRLLDKHYRHLMPACSDELIEHVIVGGSQGVWREAYGKGKYLLKYHPRTLQRVFLRSLYSEKPPSIDKKLLVGLLHHYPMTKTDVYGFSESMMFSLEFLKTLIESGCDGVEDEFFTKQLVGPLLGRAIKKHAEWGKIKEIVDLTVFYLNSHPSAGRRITTAEGDIFHQVAICWSHMPELFEKQLRSLLSHPVFGTSTKDGLRDWEEFLSGIATKKTYSLLRLCYQASTALDLDVDADLSKTKGPLATHLLSSLSHGEALSLFTRLRKVHGDTVVSGHTFSYLGADVELHHIWLLSRNNLHDQANEIARTYIDARKRKAASASQPEQRTFYANSVISAAVASGSLERLREALNWVKRFMRDPLVFREVYNKWQTCDAVRLLSGVPNSIDSSFNLSELFSRVKLANSILASIFDTACEALQEPSFHAGAWSSILGIFHDVVKERMGCTSTLKRQLNALDPEIYSCLWEDTIKMVLAVEEKANKEDHEKLQANLLRGLLAFGYHSNIDIDIGDASSYQFMNNLAQARNELWCRLRTLAYPAVTTLLEPLPRGLPIQYLTAPWNFVAKDSLERIPYLASRVHNVLFPDPATTLQAAPIDEESRKAIGVCVDSYTYAAELYIPKRCTKAGKLERVMRVWDYATGPLSRGRMNESEAILFWEHAAPDYLKEWPTPHSLDRTRDVWPLIPEGDDHYGPCEWNPFTSRRPDDPQRDLDGITYLDLSLAVPTDRYNPTIHERMKIDTPRIAGRKTDLSTIWSQFRHIGEGGVLSALLYLDAKYVKTDRLLAKPFVSNVDVRYPPMYLDEDFLTSELVNPFSAARLIRGQLDAIPPSLLEQLTQNLIGALDAADPNTTMYNTLHEVAINLVIRLGESDRPSLATPLAIRIILDRPKSSSWHRHLLKKGFLLRLSASEARTCLETFANNIMHLIKFKETPEEGSESRHDVTHVKVTTIKLLVQLLQEPECAGVDYTLSILSALSKTNCHIDVRLNIVKTLLSLPTLDSPQHWDQTLTLLEPVIPLAGALDERLPIDEAKWMLCEQNFSLPEFPKEFSIEDDSNTPLLGALLEHFFNGGIDVSRLQHFFDRIIVPVVQTLSAQTAKWTTLFLRKYGNLQDAQEDIHLPCVPRHHNLYQRILSSNGNRLCCIPWVMLEEYMAYVHFNISPPKLIRDLNERLRADKALSSLAEVQTWLQLYGRGINAADPNLISLLDHAEDSIDETAITPRIIQEQFLKLFTVVLWNDTPTYEKLTNTVCREILRPRSLTKVWWTASGRPVVEAMIAYVNSLRTREWERDPNRAPFVLPDTFPWRLLTLDYPLPLHGDTDIDCERKSEAFANQLAVIVDEMSGLGVYHHQLDDLRTYLHFDIELNTRFQDALSILGGPLYDYDPLCDALANNRILTATYLGDLSRMRLSWVTSPEVLRCEVAAMLVEKVGWDVKAEKKVIREDVRQRLIAILAGWKACENEVLRRRGWQLENRYFG</sequence>
<evidence type="ECO:0000313" key="1">
    <source>
        <dbReference type="EMBL" id="RMZ69619.1"/>
    </source>
</evidence>
<reference evidence="1 2" key="1">
    <citation type="journal article" date="2014" name="PLoS ONE">
        <title>De novo Genome Assembly of the Fungal Plant Pathogen Pyrenophora semeniperda.</title>
        <authorList>
            <person name="Soliai M.M."/>
            <person name="Meyer S.E."/>
            <person name="Udall J.A."/>
            <person name="Elzinga D.E."/>
            <person name="Hermansen R.A."/>
            <person name="Bodily P.M."/>
            <person name="Hart A.A."/>
            <person name="Coleman C.E."/>
        </authorList>
    </citation>
    <scope>NUCLEOTIDE SEQUENCE [LARGE SCALE GENOMIC DNA]</scope>
    <source>
        <strain evidence="1 2">CCB06</strain>
        <tissue evidence="1">Mycelium</tissue>
    </source>
</reference>
<dbReference type="GO" id="GO:0003677">
    <property type="term" value="F:DNA binding"/>
    <property type="evidence" value="ECO:0007669"/>
    <property type="project" value="UniProtKB-KW"/>
</dbReference>
<keyword evidence="1" id="KW-0238">DNA-binding</keyword>
<evidence type="ECO:0000313" key="2">
    <source>
        <dbReference type="Proteomes" id="UP000265663"/>
    </source>
</evidence>
<dbReference type="EMBL" id="KE747818">
    <property type="protein sequence ID" value="RMZ69619.1"/>
    <property type="molecule type" value="Genomic_DNA"/>
</dbReference>
<proteinExistence type="predicted"/>
<organism evidence="1 2">
    <name type="scientific">Pyrenophora seminiperda CCB06</name>
    <dbReference type="NCBI Taxonomy" id="1302712"/>
    <lineage>
        <taxon>Eukaryota</taxon>
        <taxon>Fungi</taxon>
        <taxon>Dikarya</taxon>
        <taxon>Ascomycota</taxon>
        <taxon>Pezizomycotina</taxon>
        <taxon>Dothideomycetes</taxon>
        <taxon>Pleosporomycetidae</taxon>
        <taxon>Pleosporales</taxon>
        <taxon>Pleosporineae</taxon>
        <taxon>Pleosporaceae</taxon>
        <taxon>Pyrenophora</taxon>
    </lineage>
</organism>
<protein>
    <submittedName>
        <fullName evidence="1">Dna-binding hexbp</fullName>
    </submittedName>
</protein>